<dbReference type="PANTHER" id="PTHR11102">
    <property type="entry name" value="SEL-1-LIKE PROTEIN"/>
    <property type="match status" value="1"/>
</dbReference>
<dbReference type="Pfam" id="PF08238">
    <property type="entry name" value="Sel1"/>
    <property type="match status" value="3"/>
</dbReference>
<evidence type="ECO:0000313" key="3">
    <source>
        <dbReference type="Proteomes" id="UP001382455"/>
    </source>
</evidence>
<feature type="signal peptide" evidence="1">
    <location>
        <begin position="1"/>
        <end position="26"/>
    </location>
</feature>
<name>A0ABU8ENI7_9GAMM</name>
<reference evidence="2 3" key="1">
    <citation type="submission" date="2023-12" db="EMBL/GenBank/DDBJ databases">
        <title>Friends and Foes: Symbiotic and Algicidal bacterial influence on Karenia brevis blooms.</title>
        <authorList>
            <person name="Fei C."/>
            <person name="Mohamed A.R."/>
            <person name="Booker A."/>
            <person name="Arshad M."/>
            <person name="Klass S."/>
            <person name="Ahn S."/>
            <person name="Gilbert P.M."/>
            <person name="Heil C.A."/>
            <person name="Martinez J.M."/>
            <person name="Amin S.A."/>
        </authorList>
    </citation>
    <scope>NUCLEOTIDE SEQUENCE [LARGE SCALE GENOMIC DNA]</scope>
    <source>
        <strain evidence="2 3">CE15</strain>
    </source>
</reference>
<comment type="caution">
    <text evidence="2">The sequence shown here is derived from an EMBL/GenBank/DDBJ whole genome shotgun (WGS) entry which is preliminary data.</text>
</comment>
<protein>
    <submittedName>
        <fullName evidence="2">Tetratricopeptide repeat protein</fullName>
    </submittedName>
</protein>
<dbReference type="InterPro" id="IPR011990">
    <property type="entry name" value="TPR-like_helical_dom_sf"/>
</dbReference>
<dbReference type="Gene3D" id="1.25.40.10">
    <property type="entry name" value="Tetratricopeptide repeat domain"/>
    <property type="match status" value="1"/>
</dbReference>
<evidence type="ECO:0000256" key="1">
    <source>
        <dbReference type="SAM" id="SignalP"/>
    </source>
</evidence>
<accession>A0ABU8ENI7</accession>
<gene>
    <name evidence="2" type="ORF">WAE96_02300</name>
</gene>
<organism evidence="2 3">
    <name type="scientific">Pseudoalteromonas spongiae</name>
    <dbReference type="NCBI Taxonomy" id="298657"/>
    <lineage>
        <taxon>Bacteria</taxon>
        <taxon>Pseudomonadati</taxon>
        <taxon>Pseudomonadota</taxon>
        <taxon>Gammaproteobacteria</taxon>
        <taxon>Alteromonadales</taxon>
        <taxon>Pseudoalteromonadaceae</taxon>
        <taxon>Pseudoalteromonas</taxon>
    </lineage>
</organism>
<dbReference type="InterPro" id="IPR006597">
    <property type="entry name" value="Sel1-like"/>
</dbReference>
<sequence length="210" mass="23743">MRLFMRTLCQTFAATGLLFSSANVLAENPELQAVQIYSQDELIKLINKNEHLTRVKLDDCQLVQDIEARASKMKVPAYQFLYGDMLAYAVCVERDVDLGVYYMREAADQGLAAALEQLGRYYHVGQLVQRDINKAIIYLREAASLGNLNAQIRLVDLFNAGLGSPRDFEDAYRWLNGALIYDKKRHQEVAKKLALLAEKMPPSALARAKK</sequence>
<keyword evidence="3" id="KW-1185">Reference proteome</keyword>
<dbReference type="SUPFAM" id="SSF81901">
    <property type="entry name" value="HCP-like"/>
    <property type="match status" value="1"/>
</dbReference>
<evidence type="ECO:0000313" key="2">
    <source>
        <dbReference type="EMBL" id="MEI4548535.1"/>
    </source>
</evidence>
<dbReference type="EMBL" id="JBAWKS010000001">
    <property type="protein sequence ID" value="MEI4548535.1"/>
    <property type="molecule type" value="Genomic_DNA"/>
</dbReference>
<feature type="chain" id="PRO_5046081795" evidence="1">
    <location>
        <begin position="27"/>
        <end position="210"/>
    </location>
</feature>
<dbReference type="Proteomes" id="UP001382455">
    <property type="component" value="Unassembled WGS sequence"/>
</dbReference>
<dbReference type="InterPro" id="IPR050767">
    <property type="entry name" value="Sel1_AlgK"/>
</dbReference>
<keyword evidence="1" id="KW-0732">Signal</keyword>
<dbReference type="RefSeq" id="WP_010561057.1">
    <property type="nucleotide sequence ID" value="NZ_JBAWKS010000001.1"/>
</dbReference>
<dbReference type="PANTHER" id="PTHR11102:SF160">
    <property type="entry name" value="ERAD-ASSOCIATED E3 UBIQUITIN-PROTEIN LIGASE COMPONENT HRD3"/>
    <property type="match status" value="1"/>
</dbReference>
<dbReference type="SMART" id="SM00671">
    <property type="entry name" value="SEL1"/>
    <property type="match status" value="2"/>
</dbReference>
<proteinExistence type="predicted"/>